<dbReference type="AlphaFoldDB" id="A0AA86VII2"/>
<keyword evidence="1" id="KW-0812">Transmembrane</keyword>
<dbReference type="EMBL" id="CATOUU010001029">
    <property type="protein sequence ID" value="CAI9967693.1"/>
    <property type="molecule type" value="Genomic_DNA"/>
</dbReference>
<accession>A0AA86VII2</accession>
<evidence type="ECO:0000256" key="1">
    <source>
        <dbReference type="SAM" id="Phobius"/>
    </source>
</evidence>
<name>A0AA86VII2_9EUKA</name>
<keyword evidence="4" id="KW-1185">Reference proteome</keyword>
<dbReference type="EMBL" id="CAXDID020000378">
    <property type="protein sequence ID" value="CAL6084274.1"/>
    <property type="molecule type" value="Genomic_DNA"/>
</dbReference>
<evidence type="ECO:0000313" key="3">
    <source>
        <dbReference type="EMBL" id="CAL6084274.1"/>
    </source>
</evidence>
<dbReference type="Proteomes" id="UP001642409">
    <property type="component" value="Unassembled WGS sequence"/>
</dbReference>
<feature type="transmembrane region" description="Helical" evidence="1">
    <location>
        <begin position="976"/>
        <end position="995"/>
    </location>
</feature>
<proteinExistence type="predicted"/>
<evidence type="ECO:0000313" key="2">
    <source>
        <dbReference type="EMBL" id="CAI9967693.1"/>
    </source>
</evidence>
<keyword evidence="1" id="KW-1133">Transmembrane helix</keyword>
<organism evidence="2">
    <name type="scientific">Hexamita inflata</name>
    <dbReference type="NCBI Taxonomy" id="28002"/>
    <lineage>
        <taxon>Eukaryota</taxon>
        <taxon>Metamonada</taxon>
        <taxon>Diplomonadida</taxon>
        <taxon>Hexamitidae</taxon>
        <taxon>Hexamitinae</taxon>
        <taxon>Hexamita</taxon>
    </lineage>
</organism>
<comment type="caution">
    <text evidence="2">The sequence shown here is derived from an EMBL/GenBank/DDBJ whole genome shotgun (WGS) entry which is preliminary data.</text>
</comment>
<sequence length="996" mass="113597">MWILLQVKSALVNDISRYNQKFRQGQQAATSELMRVEALINDVSSLRTSMNMSFQDISKQYGKDLQNLFQTLSNASKQFASQVEAKEYCNSSYVYSVSNHSAELTTLKQQFQTLHAKQYQSTDADDYVFQADVLKTLISIYNNFNAKPSLQQFVSLTEGTIYELKPLDYSQTVESFDSEQAQHYSQEQLYFRQFFGTPDDDVLLIVDASDKMSNATKQTVFDAARQFIAQISPFVNLKIMLAADDLRMSAGSYVNLKNNSAYFTTFLNEGQTQNFGYQLTQELLVQLIEAEIDLHQMFADFNGSKTQPVPRQFVFVISPSLQGSHSYKIDKIEFKAPVTLIRFDSSMVTFKNGQSTSYQKAQLTEFQNLTNAETVFIRSSNSQYAQNLQNQNIITKKDTICKAVVDPEYYDLGDAISKENQIDSMLYIQHAIQQALKILYPSEETVLLSNFSNLTLISNPVYVNMNNTGRKLLGFFNVMVNFSELFSETRDFIQYEEIVAQSHPVGKVVDENLIIIDSFKLQVIQQEDFLYIVDQQPVDSKLFVRTSKIFDAVLTYSDSNTINLTSLVCQGELDPKTELGTQYQELLICKVEQADTDYKTQVTKTFTFYLSVNKTAAKISLTETDPVVIRTAVLDLLNSAQYNTQLKLIANQIIREEWDIFKYNAGSPATLLEPKPSMYCTINRNLCGFTTNLYFDKSTPTQKTQLTFFQRLFDKHNPHRAAATFMNYTRVIPAPEHKTNYVLQRHYTSLNMETLYANSTFLIHLTCILIPDIAGFFLDGALITTLNQAALFINYDGVVEHGAMYWNNTQYTTQDITNTSMSSSTIMQELWSIIAYNNLTSLSDSQSVTPTPLITFLTDNFKSSEIYDASLLQNEIGACAYEQFEGSLLFVLCKLSVTNYTKPEVLKEFVDELFFKNITTQNGIQENWQRPLEFKAYIRVTRNITAFDTTAQTFKSDNTALFSDWTQDEQINVTNIPAMVIGITVPIIAFIIYYCF</sequence>
<keyword evidence="1" id="KW-0472">Membrane</keyword>
<gene>
    <name evidence="2" type="ORF">HINF_LOCUS55338</name>
    <name evidence="3" type="ORF">HINF_LOCUS62122</name>
</gene>
<evidence type="ECO:0000313" key="4">
    <source>
        <dbReference type="Proteomes" id="UP001642409"/>
    </source>
</evidence>
<protein>
    <submittedName>
        <fullName evidence="2">Uncharacterized protein</fullName>
    </submittedName>
</protein>
<reference evidence="3 4" key="2">
    <citation type="submission" date="2024-07" db="EMBL/GenBank/DDBJ databases">
        <authorList>
            <person name="Akdeniz Z."/>
        </authorList>
    </citation>
    <scope>NUCLEOTIDE SEQUENCE [LARGE SCALE GENOMIC DNA]</scope>
</reference>
<reference evidence="2" key="1">
    <citation type="submission" date="2023-06" db="EMBL/GenBank/DDBJ databases">
        <authorList>
            <person name="Kurt Z."/>
        </authorList>
    </citation>
    <scope>NUCLEOTIDE SEQUENCE</scope>
</reference>